<dbReference type="SMART" id="SM00271">
    <property type="entry name" value="DnaJ"/>
    <property type="match status" value="1"/>
</dbReference>
<dbReference type="InterPro" id="IPR001623">
    <property type="entry name" value="DnaJ_domain"/>
</dbReference>
<organism evidence="3 4">
    <name type="scientific">Prymnesium parvum</name>
    <name type="common">Toxic golden alga</name>
    <dbReference type="NCBI Taxonomy" id="97485"/>
    <lineage>
        <taxon>Eukaryota</taxon>
        <taxon>Haptista</taxon>
        <taxon>Haptophyta</taxon>
        <taxon>Prymnesiophyceae</taxon>
        <taxon>Prymnesiales</taxon>
        <taxon>Prymnesiaceae</taxon>
        <taxon>Prymnesium</taxon>
    </lineage>
</organism>
<dbReference type="InterPro" id="IPR052423">
    <property type="entry name" value="EMIR"/>
</dbReference>
<feature type="domain" description="J" evidence="2">
    <location>
        <begin position="170"/>
        <end position="235"/>
    </location>
</feature>
<gene>
    <name evidence="3" type="ORF">AB1Y20_019074</name>
</gene>
<dbReference type="PANTHER" id="PTHR44094">
    <property type="entry name" value="DNAJ HEAT SHOCK N-TERMINAL DOMAIN-CONTAINING PROTEIN"/>
    <property type="match status" value="1"/>
</dbReference>
<reference evidence="3 4" key="1">
    <citation type="journal article" date="2024" name="Science">
        <title>Giant polyketide synthase enzymes in the biosynthesis of giant marine polyether toxins.</title>
        <authorList>
            <person name="Fallon T.R."/>
            <person name="Shende V.V."/>
            <person name="Wierzbicki I.H."/>
            <person name="Pendleton A.L."/>
            <person name="Watervoot N.F."/>
            <person name="Auber R.P."/>
            <person name="Gonzalez D.J."/>
            <person name="Wisecaver J.H."/>
            <person name="Moore B.S."/>
        </authorList>
    </citation>
    <scope>NUCLEOTIDE SEQUENCE [LARGE SCALE GENOMIC DNA]</scope>
    <source>
        <strain evidence="3 4">12B1</strain>
    </source>
</reference>
<dbReference type="CDD" id="cd06257">
    <property type="entry name" value="DnaJ"/>
    <property type="match status" value="1"/>
</dbReference>
<evidence type="ECO:0000256" key="1">
    <source>
        <dbReference type="SAM" id="MobiDB-lite"/>
    </source>
</evidence>
<sequence length="627" mass="68328">MASLSIPSHDHPPAPAPAPPEDAGFELFSTRRPRDVFAGASSGLKSLTKGLFGGVSSLIVAPVLGAQQNGLPGFCQGLAQGLMGALALPVAGVAVATLQVGRGIINTPEAFFEQVNGKDWDNETRSWYEYNLQTETDKVRNLSEFDHAADVPSQQSSRRSRAGVSVADTEYYDLLGVPSDATSDMIKKSYYKKALKLHPDKNPDNEEAKEQFQKLSQAYQVLADEQTRHKYDQHGVKVVEGKGAVDAGVFFTMLFGSERFEPYIGTLALASMASMEGQLSMRRMQVRQLKREVELANNLVRLIQPLLEEGANMEKVEADLKKEAAELAGLSFGNCLLFVVAELYITRAQEYVGVKSFLQIDAHLAALNSKRLSFQNHTDAVSAGIKAASAALRTFKTVRELVDQNQAAGGSSSDPMANMTPKQLKSTEESLPIFLGAMWHVSVLDIEKTLTHVTTKVFKDHSVSADERLRRAAAVLTVGRIFMEAAVLSGGSKDPQKKVAEMIALLTPAAGASGADPAASARQEAQKEYAKAVAAQEASSRVDESLLRRKLTLEELRPMSVRQLKDIIAARAVKHAGAVEKDELVQACWPVCRCVPRTSLRQKLHRCTCAQAIFRHQEEHPDAFVTQ</sequence>
<accession>A0AB34JRD6</accession>
<dbReference type="PANTHER" id="PTHR44094:SF8">
    <property type="entry name" value="DNAJ HEAT SHOCK N-TERMINAL DOMAIN-CONTAINING PROTEIN-RELATED"/>
    <property type="match status" value="1"/>
</dbReference>
<evidence type="ECO:0000259" key="2">
    <source>
        <dbReference type="PROSITE" id="PS50076"/>
    </source>
</evidence>
<dbReference type="Gene3D" id="1.10.287.110">
    <property type="entry name" value="DnaJ domain"/>
    <property type="match status" value="1"/>
</dbReference>
<evidence type="ECO:0000313" key="4">
    <source>
        <dbReference type="Proteomes" id="UP001515480"/>
    </source>
</evidence>
<dbReference type="SUPFAM" id="SSF46565">
    <property type="entry name" value="Chaperone J-domain"/>
    <property type="match status" value="1"/>
</dbReference>
<dbReference type="Pfam" id="PF00226">
    <property type="entry name" value="DnaJ"/>
    <property type="match status" value="1"/>
</dbReference>
<dbReference type="InterPro" id="IPR026894">
    <property type="entry name" value="DnaJ_X"/>
</dbReference>
<comment type="caution">
    <text evidence="3">The sequence shown here is derived from an EMBL/GenBank/DDBJ whole genome shotgun (WGS) entry which is preliminary data.</text>
</comment>
<dbReference type="Pfam" id="PF14308">
    <property type="entry name" value="DnaJ-X"/>
    <property type="match status" value="1"/>
</dbReference>
<dbReference type="AlphaFoldDB" id="A0AB34JRD6"/>
<dbReference type="PRINTS" id="PR00625">
    <property type="entry name" value="JDOMAIN"/>
</dbReference>
<dbReference type="InterPro" id="IPR018253">
    <property type="entry name" value="DnaJ_domain_CS"/>
</dbReference>
<name>A0AB34JRD6_PRYPA</name>
<feature type="region of interest" description="Disordered" evidence="1">
    <location>
        <begin position="1"/>
        <end position="25"/>
    </location>
</feature>
<proteinExistence type="predicted"/>
<keyword evidence="4" id="KW-1185">Reference proteome</keyword>
<evidence type="ECO:0000313" key="3">
    <source>
        <dbReference type="EMBL" id="KAL1524165.1"/>
    </source>
</evidence>
<dbReference type="PROSITE" id="PS50076">
    <property type="entry name" value="DNAJ_2"/>
    <property type="match status" value="1"/>
</dbReference>
<dbReference type="Proteomes" id="UP001515480">
    <property type="component" value="Unassembled WGS sequence"/>
</dbReference>
<dbReference type="InterPro" id="IPR036869">
    <property type="entry name" value="J_dom_sf"/>
</dbReference>
<dbReference type="EMBL" id="JBGBPQ010000005">
    <property type="protein sequence ID" value="KAL1524165.1"/>
    <property type="molecule type" value="Genomic_DNA"/>
</dbReference>
<protein>
    <recommendedName>
        <fullName evidence="2">J domain-containing protein</fullName>
    </recommendedName>
</protein>
<dbReference type="PROSITE" id="PS00636">
    <property type="entry name" value="DNAJ_1"/>
    <property type="match status" value="1"/>
</dbReference>